<evidence type="ECO:0000256" key="3">
    <source>
        <dbReference type="SAM" id="Phobius"/>
    </source>
</evidence>
<keyword evidence="3" id="KW-1133">Transmembrane helix</keyword>
<evidence type="ECO:0000256" key="2">
    <source>
        <dbReference type="SAM" id="MobiDB-lite"/>
    </source>
</evidence>
<feature type="region of interest" description="Disordered" evidence="2">
    <location>
        <begin position="99"/>
        <end position="120"/>
    </location>
</feature>
<reference evidence="4" key="1">
    <citation type="submission" date="2023-04" db="EMBL/GenBank/DDBJ databases">
        <authorList>
            <person name="Vijverberg K."/>
            <person name="Xiong W."/>
            <person name="Schranz E."/>
        </authorList>
    </citation>
    <scope>NUCLEOTIDE SEQUENCE</scope>
</reference>
<keyword evidence="1" id="KW-0175">Coiled coil</keyword>
<organism evidence="4 5">
    <name type="scientific">Lactuca saligna</name>
    <name type="common">Willowleaf lettuce</name>
    <dbReference type="NCBI Taxonomy" id="75948"/>
    <lineage>
        <taxon>Eukaryota</taxon>
        <taxon>Viridiplantae</taxon>
        <taxon>Streptophyta</taxon>
        <taxon>Embryophyta</taxon>
        <taxon>Tracheophyta</taxon>
        <taxon>Spermatophyta</taxon>
        <taxon>Magnoliopsida</taxon>
        <taxon>eudicotyledons</taxon>
        <taxon>Gunneridae</taxon>
        <taxon>Pentapetalae</taxon>
        <taxon>asterids</taxon>
        <taxon>campanulids</taxon>
        <taxon>Asterales</taxon>
        <taxon>Asteraceae</taxon>
        <taxon>Cichorioideae</taxon>
        <taxon>Cichorieae</taxon>
        <taxon>Lactucinae</taxon>
        <taxon>Lactuca</taxon>
    </lineage>
</organism>
<keyword evidence="5" id="KW-1185">Reference proteome</keyword>
<feature type="compositionally biased region" description="Polar residues" evidence="2">
    <location>
        <begin position="99"/>
        <end position="108"/>
    </location>
</feature>
<dbReference type="AlphaFoldDB" id="A0AA35Y054"/>
<gene>
    <name evidence="4" type="ORF">LSALG_LOCUS2584</name>
</gene>
<evidence type="ECO:0000313" key="5">
    <source>
        <dbReference type="Proteomes" id="UP001177003"/>
    </source>
</evidence>
<feature type="region of interest" description="Disordered" evidence="2">
    <location>
        <begin position="26"/>
        <end position="65"/>
    </location>
</feature>
<protein>
    <submittedName>
        <fullName evidence="4">Uncharacterized protein</fullName>
    </submittedName>
</protein>
<dbReference type="Proteomes" id="UP001177003">
    <property type="component" value="Chromosome 0"/>
</dbReference>
<evidence type="ECO:0000256" key="1">
    <source>
        <dbReference type="SAM" id="Coils"/>
    </source>
</evidence>
<dbReference type="PANTHER" id="PTHR36339">
    <property type="entry name" value="F23A5.5"/>
    <property type="match status" value="1"/>
</dbReference>
<keyword evidence="3" id="KW-0472">Membrane</keyword>
<proteinExistence type="predicted"/>
<evidence type="ECO:0000313" key="4">
    <source>
        <dbReference type="EMBL" id="CAI9261809.1"/>
    </source>
</evidence>
<keyword evidence="3" id="KW-0812">Transmembrane</keyword>
<dbReference type="PANTHER" id="PTHR36339:SF2">
    <property type="entry name" value="F23A5.5"/>
    <property type="match status" value="1"/>
</dbReference>
<feature type="transmembrane region" description="Helical" evidence="3">
    <location>
        <begin position="153"/>
        <end position="172"/>
    </location>
</feature>
<feature type="compositionally biased region" description="Basic and acidic residues" evidence="2">
    <location>
        <begin position="109"/>
        <end position="120"/>
    </location>
</feature>
<feature type="region of interest" description="Disordered" evidence="2">
    <location>
        <begin position="239"/>
        <end position="261"/>
    </location>
</feature>
<name>A0AA35Y054_LACSI</name>
<sequence length="261" mass="29533">MRCDHTLVTDIGGFLIGALHTHHHRLPSSLKRAPPSRPPLPPSAFSSPRSPLLPCGESTKGETEPPVVRKIAGRIQSGTSSKRFKLLCNKHLYSTNNKQASIEANNNGDGEKTSDGSLTHHDSYRDLEKLDFMTAAKILFTTPPKQKKFGLDFHLVQLFFVCLPSLAVYLVAQYARHEMKKMDAELERRQIEEAKKMKEKEGEVLKSNPQLMEVKERLDSLEKTVKEIVMESKFQRSVKVEGEIPQKKMEDEKKERNGGDK</sequence>
<feature type="compositionally biased region" description="Low complexity" evidence="2">
    <location>
        <begin position="43"/>
        <end position="54"/>
    </location>
</feature>
<accession>A0AA35Y054</accession>
<dbReference type="EMBL" id="OX465086">
    <property type="protein sequence ID" value="CAI9261809.1"/>
    <property type="molecule type" value="Genomic_DNA"/>
</dbReference>
<feature type="coiled-coil region" evidence="1">
    <location>
        <begin position="174"/>
        <end position="231"/>
    </location>
</feature>